<sequence>MICSIQWFEKHLGKLKPLGPPEDAGVYEVVIAHEPRYNVGDLVLASTEVDGCDKTIVGYIDELDTSTGRLKLLDAQGTRTDIFPLQCIRVLADDDYEDASYLNPSSVDLDLTSDDFDNELYGDESDSSDWETISNISLEPKWGLTTAPVEEENADEKAKKEQENWAPTDEVRTFPTIVVPFLLLLLPHHRCLSRWLLISDCIQELLRSPDSLTFLFDALSTNTKQLQHLLEAGSFTVIEQPNSGSQDYLYPRHWSLR</sequence>
<feature type="non-terminal residue" evidence="1">
    <location>
        <position position="257"/>
    </location>
</feature>
<reference evidence="1 2" key="1">
    <citation type="submission" date="2018-11" db="EMBL/GenBank/DDBJ databases">
        <authorList>
            <consortium name="Pathogen Informatics"/>
        </authorList>
    </citation>
    <scope>NUCLEOTIDE SEQUENCE [LARGE SCALE GENOMIC DNA]</scope>
</reference>
<name>A0A3P7P4K7_DIBLA</name>
<dbReference type="AlphaFoldDB" id="A0A3P7P4K7"/>
<dbReference type="OrthoDB" id="6253146at2759"/>
<dbReference type="EMBL" id="UYRU01055273">
    <property type="protein sequence ID" value="VDN12986.1"/>
    <property type="molecule type" value="Genomic_DNA"/>
</dbReference>
<evidence type="ECO:0000313" key="1">
    <source>
        <dbReference type="EMBL" id="VDN12986.1"/>
    </source>
</evidence>
<organism evidence="1 2">
    <name type="scientific">Dibothriocephalus latus</name>
    <name type="common">Fish tapeworm</name>
    <name type="synonym">Diphyllobothrium latum</name>
    <dbReference type="NCBI Taxonomy" id="60516"/>
    <lineage>
        <taxon>Eukaryota</taxon>
        <taxon>Metazoa</taxon>
        <taxon>Spiralia</taxon>
        <taxon>Lophotrochozoa</taxon>
        <taxon>Platyhelminthes</taxon>
        <taxon>Cestoda</taxon>
        <taxon>Eucestoda</taxon>
        <taxon>Diphyllobothriidea</taxon>
        <taxon>Diphyllobothriidae</taxon>
        <taxon>Dibothriocephalus</taxon>
    </lineage>
</organism>
<gene>
    <name evidence="1" type="ORF">DILT_LOCUS8817</name>
</gene>
<protein>
    <submittedName>
        <fullName evidence="1">Uncharacterized protein</fullName>
    </submittedName>
</protein>
<keyword evidence="2" id="KW-1185">Reference proteome</keyword>
<proteinExistence type="predicted"/>
<evidence type="ECO:0000313" key="2">
    <source>
        <dbReference type="Proteomes" id="UP000281553"/>
    </source>
</evidence>
<accession>A0A3P7P4K7</accession>
<dbReference type="Proteomes" id="UP000281553">
    <property type="component" value="Unassembled WGS sequence"/>
</dbReference>